<feature type="transmembrane region" description="Helical" evidence="1">
    <location>
        <begin position="37"/>
        <end position="70"/>
    </location>
</feature>
<keyword evidence="1" id="KW-0812">Transmembrane</keyword>
<name>A0AB39HUX9_9BACI</name>
<dbReference type="RefSeq" id="WP_368654261.1">
    <property type="nucleotide sequence ID" value="NZ_CP162599.1"/>
</dbReference>
<keyword evidence="1" id="KW-1133">Transmembrane helix</keyword>
<evidence type="ECO:0000313" key="2">
    <source>
        <dbReference type="EMBL" id="XDK33583.1"/>
    </source>
</evidence>
<proteinExistence type="predicted"/>
<reference evidence="2" key="1">
    <citation type="submission" date="2024-07" db="EMBL/GenBank/DDBJ databases">
        <title>Halotolerant mesophilic bacterium Ornithinibacillus sp. 4-3, sp. nov., isolated from soil.</title>
        <authorList>
            <person name="Sidarenka A.V."/>
            <person name="Guliayeva D.E."/>
            <person name="Leanovich S.I."/>
            <person name="Hileuskaya K.S."/>
            <person name="Akhremchuk A.E."/>
            <person name="Sikolenko M.A."/>
            <person name="Valentovich L.N."/>
        </authorList>
    </citation>
    <scope>NUCLEOTIDE SEQUENCE</scope>
    <source>
        <strain evidence="2">4-3</strain>
    </source>
</reference>
<keyword evidence="1" id="KW-0472">Membrane</keyword>
<dbReference type="AlphaFoldDB" id="A0AB39HUX9"/>
<accession>A0AB39HUX9</accession>
<organism evidence="2">
    <name type="scientific">Ornithinibacillus sp. 4-3</name>
    <dbReference type="NCBI Taxonomy" id="3231488"/>
    <lineage>
        <taxon>Bacteria</taxon>
        <taxon>Bacillati</taxon>
        <taxon>Bacillota</taxon>
        <taxon>Bacilli</taxon>
        <taxon>Bacillales</taxon>
        <taxon>Bacillaceae</taxon>
        <taxon>Ornithinibacillus</taxon>
    </lineage>
</organism>
<dbReference type="EMBL" id="CP162599">
    <property type="protein sequence ID" value="XDK33583.1"/>
    <property type="molecule type" value="Genomic_DNA"/>
</dbReference>
<feature type="transmembrane region" description="Helical" evidence="1">
    <location>
        <begin position="6"/>
        <end position="25"/>
    </location>
</feature>
<gene>
    <name evidence="2" type="ORF">AB4Y30_04280</name>
</gene>
<feature type="transmembrane region" description="Helical" evidence="1">
    <location>
        <begin position="133"/>
        <end position="152"/>
    </location>
</feature>
<sequence>MADEIFSTLMLVIVTLVVITIFYFLSKIPGAGLVLKIIRGIFIILWSIVLFLLVFFMFFMVGYMVIVFFTFTANPEGILFQGEPINFLIGDNARHAAYFIMVYAGFCLVMVYVLSFIFVFGKKLTKTFGKFQNEITLLVMLVLVFTIFPTVVEAILPDFEVGKHGRYALGFLPLAMYAQGRIKKAKERHKDGRYLSRTDQFYLDMDKEDAKK</sequence>
<evidence type="ECO:0000256" key="1">
    <source>
        <dbReference type="SAM" id="Phobius"/>
    </source>
</evidence>
<feature type="transmembrane region" description="Helical" evidence="1">
    <location>
        <begin position="96"/>
        <end position="121"/>
    </location>
</feature>
<protein>
    <submittedName>
        <fullName evidence="2">Uncharacterized protein</fullName>
    </submittedName>
</protein>